<dbReference type="InterPro" id="IPR005249">
    <property type="entry name" value="YqeK"/>
</dbReference>
<protein>
    <recommendedName>
        <fullName evidence="1">bis(5'-nucleosyl)-tetraphosphatase (symmetrical)</fullName>
        <ecNumber evidence="1">3.6.1.41</ecNumber>
    </recommendedName>
</protein>
<dbReference type="Proteomes" id="UP001549162">
    <property type="component" value="Unassembled WGS sequence"/>
</dbReference>
<evidence type="ECO:0000256" key="2">
    <source>
        <dbReference type="ARBA" id="ARBA00022723"/>
    </source>
</evidence>
<keyword evidence="3" id="KW-0547">Nucleotide-binding</keyword>
<dbReference type="SMART" id="SM00471">
    <property type="entry name" value="HDc"/>
    <property type="match status" value="1"/>
</dbReference>
<evidence type="ECO:0000256" key="4">
    <source>
        <dbReference type="ARBA" id="ARBA00022801"/>
    </source>
</evidence>
<feature type="domain" description="HD" evidence="7">
    <location>
        <begin position="21"/>
        <end position="136"/>
    </location>
</feature>
<dbReference type="InterPro" id="IPR006674">
    <property type="entry name" value="HD_domain"/>
</dbReference>
<keyword evidence="2" id="KW-0479">Metal-binding</keyword>
<keyword evidence="5" id="KW-0408">Iron</keyword>
<keyword evidence="4 8" id="KW-0378">Hydrolase</keyword>
<evidence type="ECO:0000313" key="9">
    <source>
        <dbReference type="Proteomes" id="UP001549162"/>
    </source>
</evidence>
<reference evidence="8 9" key="1">
    <citation type="submission" date="2024-06" db="EMBL/GenBank/DDBJ databases">
        <title>Genomic Encyclopedia of Type Strains, Phase IV (KMG-IV): sequencing the most valuable type-strain genomes for metagenomic binning, comparative biology and taxonomic classification.</title>
        <authorList>
            <person name="Goeker M."/>
        </authorList>
    </citation>
    <scope>NUCLEOTIDE SEQUENCE [LARGE SCALE GENOMIC DNA]</scope>
    <source>
        <strain evidence="8 9">DSM 21460</strain>
    </source>
</reference>
<organism evidence="8 9">
    <name type="scientific">Peptoniphilus olsenii</name>
    <dbReference type="NCBI Taxonomy" id="411570"/>
    <lineage>
        <taxon>Bacteria</taxon>
        <taxon>Bacillati</taxon>
        <taxon>Bacillota</taxon>
        <taxon>Tissierellia</taxon>
        <taxon>Tissierellales</taxon>
        <taxon>Peptoniphilaceae</taxon>
        <taxon>Peptoniphilus</taxon>
    </lineage>
</organism>
<dbReference type="EMBL" id="JBEPMA010000001">
    <property type="protein sequence ID" value="MET3616650.1"/>
    <property type="molecule type" value="Genomic_DNA"/>
</dbReference>
<dbReference type="InterPro" id="IPR003607">
    <property type="entry name" value="HD/PDEase_dom"/>
</dbReference>
<sequence length="191" mass="22315">MMIDDILIYSDEIKQRIGEKRFLHTLRVKDTCVNLAKYYSVDINKAAVAGFLHDCAKIRDINLLKQEAKKFGLKMNLEFERAPQIIHSYLGAIFAEKFYNIKDEDILNAIKFHTTGRENMSDLEKITFLADSIEPMRNFDGVVELRKLSKKDLNQGMYFSLNNTLKMLIEKNSYIVIETVLARNFYREMVD</sequence>
<comment type="caution">
    <text evidence="8">The sequence shown here is derived from an EMBL/GenBank/DDBJ whole genome shotgun (WGS) entry which is preliminary data.</text>
</comment>
<dbReference type="InterPro" id="IPR051094">
    <property type="entry name" value="Diverse_Catalytic_Enzymes"/>
</dbReference>
<dbReference type="PANTHER" id="PTHR35795:SF1">
    <property type="entry name" value="BIS(5'-NUCLEOSYL)-TETRAPHOSPHATASE, SYMMETRICAL"/>
    <property type="match status" value="1"/>
</dbReference>
<dbReference type="SUPFAM" id="SSF109604">
    <property type="entry name" value="HD-domain/PDEase-like"/>
    <property type="match status" value="1"/>
</dbReference>
<keyword evidence="9" id="KW-1185">Reference proteome</keyword>
<dbReference type="Pfam" id="PF01966">
    <property type="entry name" value="HD"/>
    <property type="match status" value="1"/>
</dbReference>
<evidence type="ECO:0000256" key="3">
    <source>
        <dbReference type="ARBA" id="ARBA00022741"/>
    </source>
</evidence>
<accession>A0ABV2J7A1</accession>
<proteinExistence type="predicted"/>
<dbReference type="GO" id="GO:0016787">
    <property type="term" value="F:hydrolase activity"/>
    <property type="evidence" value="ECO:0007669"/>
    <property type="project" value="UniProtKB-KW"/>
</dbReference>
<evidence type="ECO:0000256" key="5">
    <source>
        <dbReference type="ARBA" id="ARBA00023004"/>
    </source>
</evidence>
<dbReference type="NCBIfam" id="TIGR00488">
    <property type="entry name" value="bis(5'-nucleosyl)-tetraphosphatase (symmetrical) YqeK"/>
    <property type="match status" value="1"/>
</dbReference>
<comment type="catalytic activity">
    <reaction evidence="6">
        <text>P(1),P(4)-bis(5'-adenosyl) tetraphosphate + H2O = 2 ADP + 2 H(+)</text>
        <dbReference type="Rhea" id="RHEA:24252"/>
        <dbReference type="ChEBI" id="CHEBI:15377"/>
        <dbReference type="ChEBI" id="CHEBI:15378"/>
        <dbReference type="ChEBI" id="CHEBI:58141"/>
        <dbReference type="ChEBI" id="CHEBI:456216"/>
        <dbReference type="EC" id="3.6.1.41"/>
    </reaction>
</comment>
<evidence type="ECO:0000313" key="8">
    <source>
        <dbReference type="EMBL" id="MET3616650.1"/>
    </source>
</evidence>
<gene>
    <name evidence="8" type="ORF">ABID14_000270</name>
</gene>
<evidence type="ECO:0000259" key="7">
    <source>
        <dbReference type="PROSITE" id="PS51831"/>
    </source>
</evidence>
<evidence type="ECO:0000256" key="1">
    <source>
        <dbReference type="ARBA" id="ARBA00012506"/>
    </source>
</evidence>
<dbReference type="RefSeq" id="WP_354366652.1">
    <property type="nucleotide sequence ID" value="NZ_JBEPMA010000001.1"/>
</dbReference>
<dbReference type="PROSITE" id="PS51831">
    <property type="entry name" value="HD"/>
    <property type="match status" value="1"/>
</dbReference>
<dbReference type="EC" id="3.6.1.41" evidence="1"/>
<evidence type="ECO:0000256" key="6">
    <source>
        <dbReference type="ARBA" id="ARBA00049417"/>
    </source>
</evidence>
<name>A0ABV2J7A1_9FIRM</name>
<dbReference type="Gene3D" id="1.10.3210.10">
    <property type="entry name" value="Hypothetical protein af1432"/>
    <property type="match status" value="1"/>
</dbReference>
<dbReference type="PANTHER" id="PTHR35795">
    <property type="entry name" value="SLR1885 PROTEIN"/>
    <property type="match status" value="1"/>
</dbReference>